<reference evidence="1 2" key="1">
    <citation type="submission" date="2018-08" db="EMBL/GenBank/DDBJ databases">
        <title>Recombination of ecologically and evolutionarily significant loci maintains genetic cohesion in the Pseudomonas syringae species complex.</title>
        <authorList>
            <person name="Dillon M."/>
            <person name="Thakur S."/>
            <person name="Almeida R.N.D."/>
            <person name="Weir B.S."/>
            <person name="Guttman D.S."/>
        </authorList>
    </citation>
    <scope>NUCLEOTIDE SEQUENCE [LARGE SCALE GENOMIC DNA]</scope>
    <source>
        <strain evidence="1 2">ICMP 3934</strain>
    </source>
</reference>
<evidence type="ECO:0000313" key="2">
    <source>
        <dbReference type="Proteomes" id="UP000282636"/>
    </source>
</evidence>
<evidence type="ECO:0000313" key="1">
    <source>
        <dbReference type="EMBL" id="RMT56406.1"/>
    </source>
</evidence>
<name>A0A3M5MBR0_PSESX</name>
<dbReference type="AlphaFoldDB" id="A0A3M5MBR0"/>
<dbReference type="Proteomes" id="UP000282636">
    <property type="component" value="Unassembled WGS sequence"/>
</dbReference>
<gene>
    <name evidence="1" type="ORF">ALP44_200183</name>
</gene>
<accession>A0A3M5MBR0</accession>
<comment type="caution">
    <text evidence="1">The sequence shown here is derived from an EMBL/GenBank/DDBJ whole genome shotgun (WGS) entry which is preliminary data.</text>
</comment>
<dbReference type="EMBL" id="RBTL01000382">
    <property type="protein sequence ID" value="RMT56406.1"/>
    <property type="molecule type" value="Genomic_DNA"/>
</dbReference>
<organism evidence="1 2">
    <name type="scientific">Pseudomonas syringae pv. theae</name>
    <dbReference type="NCBI Taxonomy" id="103985"/>
    <lineage>
        <taxon>Bacteria</taxon>
        <taxon>Pseudomonadati</taxon>
        <taxon>Pseudomonadota</taxon>
        <taxon>Gammaproteobacteria</taxon>
        <taxon>Pseudomonadales</taxon>
        <taxon>Pseudomonadaceae</taxon>
        <taxon>Pseudomonas</taxon>
        <taxon>Pseudomonas syringae</taxon>
    </lineage>
</organism>
<proteinExistence type="predicted"/>
<protein>
    <submittedName>
        <fullName evidence="1">Uncharacterized protein</fullName>
    </submittedName>
</protein>
<sequence>MTAPEGGLSTANPPSHREVRVLSWLHLHVRDACL</sequence>